<name>A0A6J4Q2E1_9ACTN</name>
<dbReference type="SUPFAM" id="SSF51735">
    <property type="entry name" value="NAD(P)-binding Rossmann-fold domains"/>
    <property type="match status" value="1"/>
</dbReference>
<dbReference type="GO" id="GO:0008863">
    <property type="term" value="F:formate dehydrogenase (NAD+) activity"/>
    <property type="evidence" value="ECO:0007669"/>
    <property type="project" value="TreeGrafter"/>
</dbReference>
<accession>A0A6J4Q2E1</accession>
<dbReference type="InterPro" id="IPR036291">
    <property type="entry name" value="NAD(P)-bd_dom_sf"/>
</dbReference>
<comment type="similarity">
    <text evidence="1 4">Belongs to the D-isomer specific 2-hydroxyacid dehydrogenase family.</text>
</comment>
<dbReference type="InterPro" id="IPR029753">
    <property type="entry name" value="D-isomer_DH_CS"/>
</dbReference>
<sequence length="350" mass="37851">MKIVAVLYPGGSAADDPEVLGCAENALGLSELLQEAGHELVSTTEREGEGLLEHLRDADVLITTPFWPVYVTKEMFGEASNLKLILTAGVGSDHVDLGEAAERGITVAEITGSNTVSVAEHAAMQILVLVRNFIPAYNDIVEGGWSIGESVSGSHDLEGKVVGIYGAGQIGQLIAARLKPFDVKMLYYKRSRLDTVEELTLGIRYATLEEMAAECDVIVIAAPLTPETEGLFDRETLFTMKQGAYLVNIARGAIVETDALVEALEEGHLGGYAGDVWYPEPAPPDHPWRRMPRHAMTPHVSGTTLEAQKRYASGVRDSLMSFLEGKPIRDDYVMVADGEIQSGSYKAIYG</sequence>
<feature type="domain" description="D-isomer specific 2-hydroxyacid dehydrogenase NAD-binding" evidence="6">
    <location>
        <begin position="124"/>
        <end position="301"/>
    </location>
</feature>
<evidence type="ECO:0000256" key="2">
    <source>
        <dbReference type="ARBA" id="ARBA00023002"/>
    </source>
</evidence>
<dbReference type="Gene3D" id="3.40.50.720">
    <property type="entry name" value="NAD(P)-binding Rossmann-like Domain"/>
    <property type="match status" value="2"/>
</dbReference>
<proteinExistence type="inferred from homology"/>
<dbReference type="InterPro" id="IPR006140">
    <property type="entry name" value="D-isomer_DH_NAD-bd"/>
</dbReference>
<keyword evidence="2 4" id="KW-0560">Oxidoreductase</keyword>
<dbReference type="AlphaFoldDB" id="A0A6J4Q2E1"/>
<dbReference type="InterPro" id="IPR029752">
    <property type="entry name" value="D-isomer_DH_CS1"/>
</dbReference>
<evidence type="ECO:0000259" key="6">
    <source>
        <dbReference type="Pfam" id="PF02826"/>
    </source>
</evidence>
<dbReference type="EC" id="1.2.1.2" evidence="7"/>
<dbReference type="PANTHER" id="PTHR42938:SF9">
    <property type="entry name" value="FORMATE DEHYDROGENASE 1"/>
    <property type="match status" value="1"/>
</dbReference>
<evidence type="ECO:0000256" key="3">
    <source>
        <dbReference type="ARBA" id="ARBA00023027"/>
    </source>
</evidence>
<dbReference type="InterPro" id="IPR006139">
    <property type="entry name" value="D-isomer_2_OHA_DH_cat_dom"/>
</dbReference>
<dbReference type="PROSITE" id="PS00671">
    <property type="entry name" value="D_2_HYDROXYACID_DH_3"/>
    <property type="match status" value="1"/>
</dbReference>
<keyword evidence="3" id="KW-0520">NAD</keyword>
<dbReference type="SUPFAM" id="SSF52283">
    <property type="entry name" value="Formate/glycerate dehydrogenase catalytic domain-like"/>
    <property type="match status" value="1"/>
</dbReference>
<feature type="domain" description="D-isomer specific 2-hydroxyacid dehydrogenase catalytic" evidence="5">
    <location>
        <begin position="31"/>
        <end position="329"/>
    </location>
</feature>
<dbReference type="NCBIfam" id="NF005750">
    <property type="entry name" value="PRK07574.1"/>
    <property type="match status" value="1"/>
</dbReference>
<dbReference type="EMBL" id="CADCVA010000272">
    <property type="protein sequence ID" value="CAA9428383.1"/>
    <property type="molecule type" value="Genomic_DNA"/>
</dbReference>
<dbReference type="GO" id="GO:0016616">
    <property type="term" value="F:oxidoreductase activity, acting on the CH-OH group of donors, NAD or NADP as acceptor"/>
    <property type="evidence" value="ECO:0007669"/>
    <property type="project" value="InterPro"/>
</dbReference>
<reference evidence="7" key="1">
    <citation type="submission" date="2020-02" db="EMBL/GenBank/DDBJ databases">
        <authorList>
            <person name="Meier V. D."/>
        </authorList>
    </citation>
    <scope>NUCLEOTIDE SEQUENCE</scope>
    <source>
        <strain evidence="7">AVDCRST_MAG82</strain>
    </source>
</reference>
<evidence type="ECO:0000259" key="5">
    <source>
        <dbReference type="Pfam" id="PF00389"/>
    </source>
</evidence>
<dbReference type="Pfam" id="PF02826">
    <property type="entry name" value="2-Hacid_dh_C"/>
    <property type="match status" value="1"/>
</dbReference>
<gene>
    <name evidence="7" type="ORF">AVDCRST_MAG82-1924</name>
</gene>
<organism evidence="7">
    <name type="scientific">uncultured Rubrobacteraceae bacterium</name>
    <dbReference type="NCBI Taxonomy" id="349277"/>
    <lineage>
        <taxon>Bacteria</taxon>
        <taxon>Bacillati</taxon>
        <taxon>Actinomycetota</taxon>
        <taxon>Rubrobacteria</taxon>
        <taxon>Rubrobacterales</taxon>
        <taxon>Rubrobacteraceae</taxon>
        <taxon>environmental samples</taxon>
    </lineage>
</organism>
<dbReference type="GO" id="GO:0051287">
    <property type="term" value="F:NAD binding"/>
    <property type="evidence" value="ECO:0007669"/>
    <property type="project" value="InterPro"/>
</dbReference>
<evidence type="ECO:0000256" key="4">
    <source>
        <dbReference type="RuleBase" id="RU003719"/>
    </source>
</evidence>
<dbReference type="Pfam" id="PF00389">
    <property type="entry name" value="2-Hacid_dh"/>
    <property type="match status" value="1"/>
</dbReference>
<dbReference type="PROSITE" id="PS00065">
    <property type="entry name" value="D_2_HYDROXYACID_DH_1"/>
    <property type="match status" value="1"/>
</dbReference>
<dbReference type="PANTHER" id="PTHR42938">
    <property type="entry name" value="FORMATE DEHYDROGENASE 1"/>
    <property type="match status" value="1"/>
</dbReference>
<protein>
    <submittedName>
        <fullName evidence="7">NAD-dependent formate dehydrogenase</fullName>
        <ecNumber evidence="7">1.2.1.2</ecNumber>
    </submittedName>
</protein>
<evidence type="ECO:0000256" key="1">
    <source>
        <dbReference type="ARBA" id="ARBA00005854"/>
    </source>
</evidence>
<evidence type="ECO:0000313" key="7">
    <source>
        <dbReference type="EMBL" id="CAA9428383.1"/>
    </source>
</evidence>